<feature type="domain" description="GGDEF" evidence="1">
    <location>
        <begin position="320"/>
        <end position="445"/>
    </location>
</feature>
<protein>
    <recommendedName>
        <fullName evidence="1">GGDEF domain-containing protein</fullName>
    </recommendedName>
</protein>
<dbReference type="SMART" id="SM00267">
    <property type="entry name" value="GGDEF"/>
    <property type="match status" value="1"/>
</dbReference>
<dbReference type="SUPFAM" id="SSF55073">
    <property type="entry name" value="Nucleotide cyclase"/>
    <property type="match status" value="1"/>
</dbReference>
<accession>A0ABM7WLT0</accession>
<sequence length="446" mass="50531">MPDPYKIFDALAELVYISDIESHDLLYMNEPMRKLVGPEWRSMKCYEALHDKTEPCGFCNNDSLDADAFVAWDHFNEKFKKYYLLKDKLVDWEGRSARFEVAFDVSEQRERSSVLEVQLGLERLLVQCAMKLQSIDGFAGDMTLVLEMIGRYLEADRVYIFQVSPDGRLFRNTHEWCAEGVVPQIDGLQDVGMDFVGQWLPLLLGRRTVIVKDVEELRETAPAEYEMLSTRGIASVVDAPLLVGDKLIGSIGVDNPAAVHLDHCESFFTSLSYFLSIELERYRTKERFKTLSYTDSMTELSNRNRFIEDVGKLDGEGARSGFGVAYVDLNGLKDINDHEGHAQGDRVLKLAGDILKEAFSDALVYRMGGDEFLAVALDKDESEFAEQVAEARRKLAAQACSMAMGVHYARTPCLVDDAVRWADSAMYADKRVYYESHPASARYREA</sequence>
<reference evidence="2 3" key="1">
    <citation type="submission" date="2022-01" db="EMBL/GenBank/DDBJ databases">
        <title>Novel bile acid biosynthetic pathways are enriched in the microbiome of centenarians.</title>
        <authorList>
            <person name="Sato Y."/>
            <person name="Atarashi K."/>
            <person name="Plichta R.D."/>
            <person name="Arai Y."/>
            <person name="Sasajima S."/>
            <person name="Kearney M.S."/>
            <person name="Suda W."/>
            <person name="Takeshita K."/>
            <person name="Sasaki T."/>
            <person name="Okamoto S."/>
            <person name="Skelly N.A."/>
            <person name="Okamura Y."/>
            <person name="Vlamakis H."/>
            <person name="Li Y."/>
            <person name="Tanoue T."/>
            <person name="Takei H."/>
            <person name="Nittono H."/>
            <person name="Narushima S."/>
            <person name="Irie J."/>
            <person name="Itoh H."/>
            <person name="Moriya K."/>
            <person name="Sugiura Y."/>
            <person name="Suematsu M."/>
            <person name="Moritoki N."/>
            <person name="Shibata S."/>
            <person name="Littman R.D."/>
            <person name="Fischbach A.M."/>
            <person name="Uwamino Y."/>
            <person name="Inoue T."/>
            <person name="Honda A."/>
            <person name="Hattori M."/>
            <person name="Murai T."/>
            <person name="Xavier J.R."/>
            <person name="Hirose N."/>
            <person name="Honda K."/>
        </authorList>
    </citation>
    <scope>NUCLEOTIDE SEQUENCE [LARGE SCALE GENOMIC DNA]</scope>
    <source>
        <strain evidence="2 3">CE91-St30</strain>
    </source>
</reference>
<organism evidence="2 3">
    <name type="scientific">Raoultibacter timonensis</name>
    <dbReference type="NCBI Taxonomy" id="1907662"/>
    <lineage>
        <taxon>Bacteria</taxon>
        <taxon>Bacillati</taxon>
        <taxon>Actinomycetota</taxon>
        <taxon>Coriobacteriia</taxon>
        <taxon>Eggerthellales</taxon>
        <taxon>Eggerthellaceae</taxon>
        <taxon>Raoultibacter</taxon>
    </lineage>
</organism>
<evidence type="ECO:0000313" key="2">
    <source>
        <dbReference type="EMBL" id="BDE97365.1"/>
    </source>
</evidence>
<dbReference type="InterPro" id="IPR029787">
    <property type="entry name" value="Nucleotide_cyclase"/>
</dbReference>
<dbReference type="NCBIfam" id="TIGR00254">
    <property type="entry name" value="GGDEF"/>
    <property type="match status" value="1"/>
</dbReference>
<dbReference type="RefSeq" id="WP_244386623.1">
    <property type="nucleotide sequence ID" value="NZ_AP025564.1"/>
</dbReference>
<dbReference type="InterPro" id="IPR050469">
    <property type="entry name" value="Diguanylate_Cyclase"/>
</dbReference>
<dbReference type="PANTHER" id="PTHR45138:SF9">
    <property type="entry name" value="DIGUANYLATE CYCLASE DGCM-RELATED"/>
    <property type="match status" value="1"/>
</dbReference>
<dbReference type="Proteomes" id="UP001320544">
    <property type="component" value="Chromosome"/>
</dbReference>
<dbReference type="Gene3D" id="3.30.450.40">
    <property type="match status" value="1"/>
</dbReference>
<keyword evidence="3" id="KW-1185">Reference proteome</keyword>
<dbReference type="InterPro" id="IPR000160">
    <property type="entry name" value="GGDEF_dom"/>
</dbReference>
<dbReference type="InterPro" id="IPR003018">
    <property type="entry name" value="GAF"/>
</dbReference>
<dbReference type="PROSITE" id="PS50887">
    <property type="entry name" value="GGDEF"/>
    <property type="match status" value="1"/>
</dbReference>
<dbReference type="Pfam" id="PF00990">
    <property type="entry name" value="GGDEF"/>
    <property type="match status" value="1"/>
</dbReference>
<dbReference type="Pfam" id="PF01590">
    <property type="entry name" value="GAF"/>
    <property type="match status" value="1"/>
</dbReference>
<name>A0ABM7WLT0_9ACTN</name>
<evidence type="ECO:0000313" key="3">
    <source>
        <dbReference type="Proteomes" id="UP001320544"/>
    </source>
</evidence>
<dbReference type="CDD" id="cd01949">
    <property type="entry name" value="GGDEF"/>
    <property type="match status" value="1"/>
</dbReference>
<dbReference type="SMART" id="SM00065">
    <property type="entry name" value="GAF"/>
    <property type="match status" value="1"/>
</dbReference>
<gene>
    <name evidence="2" type="ORF">CE91St30_26980</name>
</gene>
<dbReference type="SUPFAM" id="SSF55781">
    <property type="entry name" value="GAF domain-like"/>
    <property type="match status" value="1"/>
</dbReference>
<dbReference type="Gene3D" id="3.30.70.270">
    <property type="match status" value="1"/>
</dbReference>
<dbReference type="InterPro" id="IPR043128">
    <property type="entry name" value="Rev_trsase/Diguanyl_cyclase"/>
</dbReference>
<proteinExistence type="predicted"/>
<dbReference type="PANTHER" id="PTHR45138">
    <property type="entry name" value="REGULATORY COMPONENTS OF SENSORY TRANSDUCTION SYSTEM"/>
    <property type="match status" value="1"/>
</dbReference>
<dbReference type="EMBL" id="AP025564">
    <property type="protein sequence ID" value="BDE97365.1"/>
    <property type="molecule type" value="Genomic_DNA"/>
</dbReference>
<evidence type="ECO:0000259" key="1">
    <source>
        <dbReference type="PROSITE" id="PS50887"/>
    </source>
</evidence>
<dbReference type="InterPro" id="IPR029016">
    <property type="entry name" value="GAF-like_dom_sf"/>
</dbReference>